<dbReference type="EMBL" id="BTRK01000006">
    <property type="protein sequence ID" value="GMR63026.1"/>
    <property type="molecule type" value="Genomic_DNA"/>
</dbReference>
<gene>
    <name evidence="2" type="ORF">PMAYCL1PPCAC_33221</name>
</gene>
<feature type="compositionally biased region" description="Basic and acidic residues" evidence="1">
    <location>
        <begin position="473"/>
        <end position="498"/>
    </location>
</feature>
<organism evidence="2 3">
    <name type="scientific">Pristionchus mayeri</name>
    <dbReference type="NCBI Taxonomy" id="1317129"/>
    <lineage>
        <taxon>Eukaryota</taxon>
        <taxon>Metazoa</taxon>
        <taxon>Ecdysozoa</taxon>
        <taxon>Nematoda</taxon>
        <taxon>Chromadorea</taxon>
        <taxon>Rhabditida</taxon>
        <taxon>Rhabditina</taxon>
        <taxon>Diplogasteromorpha</taxon>
        <taxon>Diplogasteroidea</taxon>
        <taxon>Neodiplogasteridae</taxon>
        <taxon>Pristionchus</taxon>
    </lineage>
</organism>
<accession>A0AAN5DHB7</accession>
<evidence type="ECO:0000313" key="2">
    <source>
        <dbReference type="EMBL" id="GMR63026.1"/>
    </source>
</evidence>
<feature type="region of interest" description="Disordered" evidence="1">
    <location>
        <begin position="463"/>
        <end position="513"/>
    </location>
</feature>
<sequence length="594" mass="68690">MHFKRVVNSINRPHFLAERDGDVSLLNFCQDHRSMKCRTLDLPAEESSPNFGFGKSIFGYDDDRKNRMPRAKRTTDFVLNGNSRHGLGATDGKIYFLDDSQRTEWMSMWRVDCDTGRNEYTRIPSGYFTRFSDSEYIIHANHAKARDATIYLWKTGENAEKICHINIPNNVADRTRIAYGRQLMFVKAEDDKILITSLLNVITDEVTHKSIAMEIVDKTMRWFCAKNHLLAVVSGRVIFINVHSLSYEIAPTNLDPNGKYHPFAVDSNGFVYILCPTSDGCTVQRARDVNLSAEEEIRVIIPKKEKVIVPKKEKVLAPKRVPMTDEKGNFIINVHFHVTYWGNTIFDKTMRVLCTKPLGDVIRRSPEIIQPPETRLKLFYMDKEELTFRTPNFLRMVDGAKVHAEFVDKDPIEHKQEDSRDSGFFSRAMLDEMEIDTPEDAPCSSSHTTEQLQSMRTFVSREHQNELGYGNVEAKKQPREGKRKEVQKKNDQDGRMKPEVPTTSSIPPLPVADNREADTTRAATVLQQEMEEAVHQRRDRWMRKKLLAEMEWLREYISGNNARREEGQPVDEMELLKKKYARTLMMMGRAETKK</sequence>
<proteinExistence type="predicted"/>
<dbReference type="Proteomes" id="UP001328107">
    <property type="component" value="Unassembled WGS sequence"/>
</dbReference>
<keyword evidence="3" id="KW-1185">Reference proteome</keyword>
<reference evidence="3" key="1">
    <citation type="submission" date="2022-10" db="EMBL/GenBank/DDBJ databases">
        <title>Genome assembly of Pristionchus species.</title>
        <authorList>
            <person name="Yoshida K."/>
            <person name="Sommer R.J."/>
        </authorList>
    </citation>
    <scope>NUCLEOTIDE SEQUENCE [LARGE SCALE GENOMIC DNA]</scope>
    <source>
        <strain evidence="3">RS5460</strain>
    </source>
</reference>
<evidence type="ECO:0000313" key="3">
    <source>
        <dbReference type="Proteomes" id="UP001328107"/>
    </source>
</evidence>
<comment type="caution">
    <text evidence="2">The sequence shown here is derived from an EMBL/GenBank/DDBJ whole genome shotgun (WGS) entry which is preliminary data.</text>
</comment>
<name>A0AAN5DHB7_9BILA</name>
<evidence type="ECO:0000256" key="1">
    <source>
        <dbReference type="SAM" id="MobiDB-lite"/>
    </source>
</evidence>
<dbReference type="AlphaFoldDB" id="A0AAN5DHB7"/>
<protein>
    <submittedName>
        <fullName evidence="2">Uncharacterized protein</fullName>
    </submittedName>
</protein>